<sequence>MNENTLKLSKYQEICLTEILKVTPDIIGLMRNKNSINENDENKEIILDLPENETDDFRTTIRTFRSIWDDFSEFCKQQPHTQKELLSMALKEYMMKHTDVEKLNMKKSFRKIYEEIKQNNIQLETISEILTLVREYRYKLNEFEVANLLDIPIDVLRNHVVVIDKKSFLRSGSYFAGNMNTTNDEYMKSFKKKFENQNFTLDEISEILEYVQKNFKALGNSIDFILRNPEVVIRDDVKLQSPKKFNESSEIYCDKIENVLSTKEMELSSILELVVKGEFKVPNITIEDIDKYKIVDGFSGKNEVKILFDEKVDRLHLMLGAGRSNYDKVREFLKHNQISVNLSNEELDKIYYDLNKIFFEYRAMEEKIENELNL</sequence>
<accession>A0A964W2M4</accession>
<gene>
    <name evidence="1" type="ORF">GKZ28_11880</name>
</gene>
<protein>
    <submittedName>
        <fullName evidence="1">Uncharacterized protein</fullName>
    </submittedName>
</protein>
<evidence type="ECO:0000313" key="1">
    <source>
        <dbReference type="EMBL" id="MVX64390.1"/>
    </source>
</evidence>
<organism evidence="1 2">
    <name type="scientific">Clostridium chromiireducens</name>
    <dbReference type="NCBI Taxonomy" id="225345"/>
    <lineage>
        <taxon>Bacteria</taxon>
        <taxon>Bacillati</taxon>
        <taxon>Bacillota</taxon>
        <taxon>Clostridia</taxon>
        <taxon>Eubacteriales</taxon>
        <taxon>Clostridiaceae</taxon>
        <taxon>Clostridium</taxon>
    </lineage>
</organism>
<dbReference type="RefSeq" id="WP_160359343.1">
    <property type="nucleotide sequence ID" value="NZ_WSRQ01000016.1"/>
</dbReference>
<dbReference type="Proteomes" id="UP000656077">
    <property type="component" value="Unassembled WGS sequence"/>
</dbReference>
<dbReference type="EMBL" id="WSRQ01000016">
    <property type="protein sequence ID" value="MVX64390.1"/>
    <property type="molecule type" value="Genomic_DNA"/>
</dbReference>
<reference evidence="1" key="1">
    <citation type="submission" date="2019-12" db="EMBL/GenBank/DDBJ databases">
        <title>Microbes associate with the intestines of laboratory mice.</title>
        <authorList>
            <person name="Navarre W."/>
            <person name="Wong E."/>
        </authorList>
    </citation>
    <scope>NUCLEOTIDE SEQUENCE</scope>
    <source>
        <strain evidence="1">NM79_F5</strain>
    </source>
</reference>
<comment type="caution">
    <text evidence="1">The sequence shown here is derived from an EMBL/GenBank/DDBJ whole genome shotgun (WGS) entry which is preliminary data.</text>
</comment>
<proteinExistence type="predicted"/>
<name>A0A964W2M4_9CLOT</name>
<dbReference type="AlphaFoldDB" id="A0A964W2M4"/>
<evidence type="ECO:0000313" key="2">
    <source>
        <dbReference type="Proteomes" id="UP000656077"/>
    </source>
</evidence>